<dbReference type="EMBL" id="KV425899">
    <property type="protein sequence ID" value="KZW00709.1"/>
    <property type="molecule type" value="Genomic_DNA"/>
</dbReference>
<name>A0A165NGB9_EXIGL</name>
<protein>
    <recommendedName>
        <fullName evidence="4">FAD/NAD(P)-binding domain-containing protein</fullName>
    </recommendedName>
</protein>
<evidence type="ECO:0000256" key="1">
    <source>
        <dbReference type="SAM" id="MobiDB-lite"/>
    </source>
</evidence>
<dbReference type="Proteomes" id="UP000077266">
    <property type="component" value="Unassembled WGS sequence"/>
</dbReference>
<dbReference type="SUPFAM" id="SSF54427">
    <property type="entry name" value="NTF2-like"/>
    <property type="match status" value="1"/>
</dbReference>
<gene>
    <name evidence="2" type="ORF">EXIGLDRAFT_830594</name>
</gene>
<evidence type="ECO:0000313" key="2">
    <source>
        <dbReference type="EMBL" id="KZW00709.1"/>
    </source>
</evidence>
<reference evidence="2 3" key="1">
    <citation type="journal article" date="2016" name="Mol. Biol. Evol.">
        <title>Comparative Genomics of Early-Diverging Mushroom-Forming Fungi Provides Insights into the Origins of Lignocellulose Decay Capabilities.</title>
        <authorList>
            <person name="Nagy L.G."/>
            <person name="Riley R."/>
            <person name="Tritt A."/>
            <person name="Adam C."/>
            <person name="Daum C."/>
            <person name="Floudas D."/>
            <person name="Sun H."/>
            <person name="Yadav J.S."/>
            <person name="Pangilinan J."/>
            <person name="Larsson K.H."/>
            <person name="Matsuura K."/>
            <person name="Barry K."/>
            <person name="Labutti K."/>
            <person name="Kuo R."/>
            <person name="Ohm R.A."/>
            <person name="Bhattacharya S.S."/>
            <person name="Shirouzu T."/>
            <person name="Yoshinaga Y."/>
            <person name="Martin F.M."/>
            <person name="Grigoriev I.V."/>
            <person name="Hibbett D.S."/>
        </authorList>
    </citation>
    <scope>NUCLEOTIDE SEQUENCE [LARGE SCALE GENOMIC DNA]</scope>
    <source>
        <strain evidence="2 3">HHB12029</strain>
    </source>
</reference>
<accession>A0A165NGB9</accession>
<dbReference type="STRING" id="1314781.A0A165NGB9"/>
<dbReference type="InterPro" id="IPR032710">
    <property type="entry name" value="NTF2-like_dom_sf"/>
</dbReference>
<evidence type="ECO:0008006" key="4">
    <source>
        <dbReference type="Google" id="ProtNLM"/>
    </source>
</evidence>
<dbReference type="Gene3D" id="3.10.450.50">
    <property type="match status" value="1"/>
</dbReference>
<evidence type="ECO:0000313" key="3">
    <source>
        <dbReference type="Proteomes" id="UP000077266"/>
    </source>
</evidence>
<organism evidence="2 3">
    <name type="scientific">Exidia glandulosa HHB12029</name>
    <dbReference type="NCBI Taxonomy" id="1314781"/>
    <lineage>
        <taxon>Eukaryota</taxon>
        <taxon>Fungi</taxon>
        <taxon>Dikarya</taxon>
        <taxon>Basidiomycota</taxon>
        <taxon>Agaricomycotina</taxon>
        <taxon>Agaricomycetes</taxon>
        <taxon>Auriculariales</taxon>
        <taxon>Exidiaceae</taxon>
        <taxon>Exidia</taxon>
    </lineage>
</organism>
<dbReference type="AlphaFoldDB" id="A0A165NGB9"/>
<dbReference type="OrthoDB" id="74360at2759"/>
<feature type="region of interest" description="Disordered" evidence="1">
    <location>
        <begin position="1"/>
        <end position="29"/>
    </location>
</feature>
<keyword evidence="3" id="KW-1185">Reference proteome</keyword>
<proteinExistence type="predicted"/>
<dbReference type="InParanoid" id="A0A165NGB9"/>
<sequence length="247" mass="27045">MQMHDPRKQPCLGDPAPEPAPLSNTTMSTAPPKVVLPTLDVLGVKTDLDTVDAKAIANEWLSNFAQAADVDALLKLFVEDGFWRDFLALTWDMRTFHGHARIKTFLEDRLAQSKISDVKLSTAPGEEPAIVKPYPDLAWLQLTFNFTTGAGIVSAIARLIPNAEDGVWRAYTLFTNLEGLKGHPPAIGHLRDTTHYPGTWSGMREKEREFKDTPDGPSVLIIGAGQSGLDVAARLKLKYVGEKAQSA</sequence>